<evidence type="ECO:0000313" key="2">
    <source>
        <dbReference type="EMBL" id="CAD7080643.1"/>
    </source>
</evidence>
<accession>A0A7R8YPH3</accession>
<dbReference type="Gene3D" id="3.90.70.120">
    <property type="match status" value="1"/>
</dbReference>
<sequence length="575" mass="65712">MKVQTLSSDLEEKIFESDTKRILNFHVVEPMHAIVEAKNNIEIESFKNDPCGQAISVALMAVVYAEVNTSNIWDPSAIDKIRILGRRFYKKCVRDKDQFTLENIPQNIPIEHFIVTLQVLPNFVQTTWTIERTTHVHEGVTKLKGIFTETTIRNVIMQMDKKSYGIWKHNNQFYILDLYPSALMQGYFESSRMKPTLHMFDTLESLCYSLSRQVIQAPYDSTCLIHVVTVLNIQKDKNFIKESTKNMPYCGNVIERGAGKWATPSSELTVSHVQDREDLKLHLDAFDAPEKDVNNLGSHGNRSMSAKDRIFDSIKNSENCFSSTVSQMASERSTYRTSTSSGFEKKSCQSDTEEISSETLSPRARIPKLVKNESLSTKSNMNCPGHPIISLEGKRVKSEEYRCSFPTLGSMDSNKSTASSQMKTNWSTENDKIQIETLFHQSKISTHKYPVPIRKTNILEPKSTEYSRNCHPGLLRDKTNIAVIGSKTGSYESLKNLLRAGFKVTDRILAITPWRNYVIFKFDYNFFLYERCTCNAEYFRRLDLSTGTAGLLQFTTLHDAIIYIIAEKHESLNFS</sequence>
<evidence type="ECO:0000313" key="3">
    <source>
        <dbReference type="Proteomes" id="UP000594454"/>
    </source>
</evidence>
<protein>
    <submittedName>
        <fullName evidence="2">Uncharacterized protein</fullName>
    </submittedName>
</protein>
<dbReference type="PANTHER" id="PTHR40552">
    <property type="entry name" value="AT05186P-RELATED"/>
    <property type="match status" value="1"/>
</dbReference>
<dbReference type="EMBL" id="LR899010">
    <property type="protein sequence ID" value="CAD7080643.1"/>
    <property type="molecule type" value="Genomic_DNA"/>
</dbReference>
<gene>
    <name evidence="2" type="ORF">HERILL_LOCUS3788</name>
</gene>
<dbReference type="AlphaFoldDB" id="A0A7R8YPH3"/>
<organism evidence="2 3">
    <name type="scientific">Hermetia illucens</name>
    <name type="common">Black soldier fly</name>
    <dbReference type="NCBI Taxonomy" id="343691"/>
    <lineage>
        <taxon>Eukaryota</taxon>
        <taxon>Metazoa</taxon>
        <taxon>Ecdysozoa</taxon>
        <taxon>Arthropoda</taxon>
        <taxon>Hexapoda</taxon>
        <taxon>Insecta</taxon>
        <taxon>Pterygota</taxon>
        <taxon>Neoptera</taxon>
        <taxon>Endopterygota</taxon>
        <taxon>Diptera</taxon>
        <taxon>Brachycera</taxon>
        <taxon>Stratiomyomorpha</taxon>
        <taxon>Stratiomyidae</taxon>
        <taxon>Hermetiinae</taxon>
        <taxon>Hermetia</taxon>
    </lineage>
</organism>
<dbReference type="OrthoDB" id="8062037at2759"/>
<evidence type="ECO:0000256" key="1">
    <source>
        <dbReference type="SAM" id="MobiDB-lite"/>
    </source>
</evidence>
<dbReference type="Proteomes" id="UP000594454">
    <property type="component" value="Chromosome 2"/>
</dbReference>
<dbReference type="PANTHER" id="PTHR40552:SF6">
    <property type="entry name" value="FI09606P-RELATED"/>
    <property type="match status" value="1"/>
</dbReference>
<keyword evidence="3" id="KW-1185">Reference proteome</keyword>
<proteinExistence type="predicted"/>
<name>A0A7R8YPH3_HERIL</name>
<dbReference type="InParanoid" id="A0A7R8YPH3"/>
<feature type="compositionally biased region" description="Low complexity" evidence="1">
    <location>
        <begin position="332"/>
        <end position="341"/>
    </location>
</feature>
<reference evidence="2 3" key="1">
    <citation type="submission" date="2020-11" db="EMBL/GenBank/DDBJ databases">
        <authorList>
            <person name="Wallbank WR R."/>
            <person name="Pardo Diaz C."/>
            <person name="Kozak K."/>
            <person name="Martin S."/>
            <person name="Jiggins C."/>
            <person name="Moest M."/>
            <person name="Warren A I."/>
            <person name="Generalovic N T."/>
            <person name="Byers J.R.P. K."/>
            <person name="Montejo-Kovacevich G."/>
            <person name="Yen C E."/>
        </authorList>
    </citation>
    <scope>NUCLEOTIDE SEQUENCE [LARGE SCALE GENOMIC DNA]</scope>
</reference>
<feature type="region of interest" description="Disordered" evidence="1">
    <location>
        <begin position="332"/>
        <end position="359"/>
    </location>
</feature>